<evidence type="ECO:0000256" key="1">
    <source>
        <dbReference type="SAM" id="MobiDB-lite"/>
    </source>
</evidence>
<proteinExistence type="predicted"/>
<organism evidence="2 3">
    <name type="scientific">Streptomyces luteolus</name>
    <dbReference type="NCBI Taxonomy" id="3043615"/>
    <lineage>
        <taxon>Bacteria</taxon>
        <taxon>Bacillati</taxon>
        <taxon>Actinomycetota</taxon>
        <taxon>Actinomycetes</taxon>
        <taxon>Kitasatosporales</taxon>
        <taxon>Streptomycetaceae</taxon>
        <taxon>Streptomyces</taxon>
    </lineage>
</organism>
<name>A0ABT6T243_9ACTN</name>
<keyword evidence="3" id="KW-1185">Reference proteome</keyword>
<comment type="caution">
    <text evidence="2">The sequence shown here is derived from an EMBL/GenBank/DDBJ whole genome shotgun (WGS) entry which is preliminary data.</text>
</comment>
<gene>
    <name evidence="2" type="ORF">QIT00_25855</name>
</gene>
<feature type="region of interest" description="Disordered" evidence="1">
    <location>
        <begin position="28"/>
        <end position="47"/>
    </location>
</feature>
<evidence type="ECO:0000313" key="2">
    <source>
        <dbReference type="EMBL" id="MDI3421938.1"/>
    </source>
</evidence>
<accession>A0ABT6T243</accession>
<protein>
    <submittedName>
        <fullName evidence="2">Uncharacterized protein</fullName>
    </submittedName>
</protein>
<dbReference type="RefSeq" id="WP_282537800.1">
    <property type="nucleotide sequence ID" value="NZ_JASCIS010000030.1"/>
</dbReference>
<sequence length="85" mass="9759">MSSAEDYDHLRHLLDKLRPEQLRHLRAVADTDPELKPQEGAEELPPAIERPGFLAFVGMGDSGRTDTAERHRELITEWIDEGRIR</sequence>
<reference evidence="2 3" key="1">
    <citation type="submission" date="2023-05" db="EMBL/GenBank/DDBJ databases">
        <title>Draft genome sequence of Streptomyces sp. B-S-A12 isolated from a cave soil in Thailand.</title>
        <authorList>
            <person name="Chamroensaksri N."/>
            <person name="Muangham S."/>
        </authorList>
    </citation>
    <scope>NUCLEOTIDE SEQUENCE [LARGE SCALE GENOMIC DNA]</scope>
    <source>
        <strain evidence="2 3">B-S-A12</strain>
    </source>
</reference>
<evidence type="ECO:0000313" key="3">
    <source>
        <dbReference type="Proteomes" id="UP001237105"/>
    </source>
</evidence>
<feature type="compositionally biased region" description="Basic and acidic residues" evidence="1">
    <location>
        <begin position="28"/>
        <end position="39"/>
    </location>
</feature>
<dbReference type="EMBL" id="JASCIS010000030">
    <property type="protein sequence ID" value="MDI3421938.1"/>
    <property type="molecule type" value="Genomic_DNA"/>
</dbReference>
<dbReference type="Proteomes" id="UP001237105">
    <property type="component" value="Unassembled WGS sequence"/>
</dbReference>